<dbReference type="EMBL" id="ANIY01003191">
    <property type="protein sequence ID" value="ETP37056.1"/>
    <property type="molecule type" value="Genomic_DNA"/>
</dbReference>
<proteinExistence type="predicted"/>
<evidence type="ECO:0000313" key="1">
    <source>
        <dbReference type="EMBL" id="ETP37056.1"/>
    </source>
</evidence>
<organism evidence="1 2">
    <name type="scientific">Phytophthora nicotianae P10297</name>
    <dbReference type="NCBI Taxonomy" id="1317064"/>
    <lineage>
        <taxon>Eukaryota</taxon>
        <taxon>Sar</taxon>
        <taxon>Stramenopiles</taxon>
        <taxon>Oomycota</taxon>
        <taxon>Peronosporomycetes</taxon>
        <taxon>Peronosporales</taxon>
        <taxon>Peronosporaceae</taxon>
        <taxon>Phytophthora</taxon>
    </lineage>
</organism>
<reference evidence="1 2" key="1">
    <citation type="submission" date="2013-11" db="EMBL/GenBank/DDBJ databases">
        <title>The Genome Sequence of Phytophthora parasitica P10297.</title>
        <authorList>
            <consortium name="The Broad Institute Genomics Platform"/>
            <person name="Russ C."/>
            <person name="Tyler B."/>
            <person name="Panabieres F."/>
            <person name="Shan W."/>
            <person name="Tripathy S."/>
            <person name="Grunwald N."/>
            <person name="Machado M."/>
            <person name="Johnson C.S."/>
            <person name="Walker B."/>
            <person name="Young S.K."/>
            <person name="Zeng Q."/>
            <person name="Gargeya S."/>
            <person name="Fitzgerald M."/>
            <person name="Haas B."/>
            <person name="Abouelleil A."/>
            <person name="Allen A.W."/>
            <person name="Alvarado L."/>
            <person name="Arachchi H.M."/>
            <person name="Berlin A.M."/>
            <person name="Chapman S.B."/>
            <person name="Gainer-Dewar J."/>
            <person name="Goldberg J."/>
            <person name="Griggs A."/>
            <person name="Gujja S."/>
            <person name="Hansen M."/>
            <person name="Howarth C."/>
            <person name="Imamovic A."/>
            <person name="Ireland A."/>
            <person name="Larimer J."/>
            <person name="McCowan C."/>
            <person name="Murphy C."/>
            <person name="Pearson M."/>
            <person name="Poon T.W."/>
            <person name="Priest M."/>
            <person name="Roberts A."/>
            <person name="Saif S."/>
            <person name="Shea T."/>
            <person name="Sisk P."/>
            <person name="Sykes S."/>
            <person name="Wortman J."/>
            <person name="Nusbaum C."/>
            <person name="Birren B."/>
        </authorList>
    </citation>
    <scope>NUCLEOTIDE SEQUENCE [LARGE SCALE GENOMIC DNA]</scope>
    <source>
        <strain evidence="1 2">P10297</strain>
    </source>
</reference>
<gene>
    <name evidence="1" type="ORF">F442_15103</name>
</gene>
<name>W2YQ11_PHYNI</name>
<evidence type="ECO:0000313" key="2">
    <source>
        <dbReference type="Proteomes" id="UP000018948"/>
    </source>
</evidence>
<sequence>MQMPGPLALSSFAAAWHASSLRDAMYTFAPFCTNPSAIILPMPRPPPVTITTLSLTLKSSAAFKELIVSSVLIRGQIAISVSRDRRIFRYVIGQMHKTLN</sequence>
<dbReference type="AlphaFoldDB" id="W2YQ11"/>
<dbReference type="Proteomes" id="UP000018948">
    <property type="component" value="Unassembled WGS sequence"/>
</dbReference>
<comment type="caution">
    <text evidence="1">The sequence shown here is derived from an EMBL/GenBank/DDBJ whole genome shotgun (WGS) entry which is preliminary data.</text>
</comment>
<accession>W2YQ11</accession>
<protein>
    <submittedName>
        <fullName evidence="1">Uncharacterized protein</fullName>
    </submittedName>
</protein>